<feature type="domain" description="RDD" evidence="7">
    <location>
        <begin position="2"/>
        <end position="121"/>
    </location>
</feature>
<dbReference type="InterPro" id="IPR051791">
    <property type="entry name" value="Pra-immunoreactive"/>
</dbReference>
<evidence type="ECO:0000313" key="9">
    <source>
        <dbReference type="Proteomes" id="UP001589607"/>
    </source>
</evidence>
<evidence type="ECO:0000256" key="4">
    <source>
        <dbReference type="ARBA" id="ARBA00022989"/>
    </source>
</evidence>
<keyword evidence="9" id="KW-1185">Reference proteome</keyword>
<gene>
    <name evidence="8" type="ORF">ACFFVF_03405</name>
</gene>
<sequence length="127" mass="14364">MYPNLLDRIKGLTIDAIILIALIIITSDVLNSFENTPEIMKAFLFVLYFILYEPLLVSIKGATIGQNYAGIKVRKANDESQKINFINALLRYGIKMVLGWVSFITFFTSDNKRTLHDLASGSIVIYK</sequence>
<name>A0ABV5GKQ7_9FLAO</name>
<evidence type="ECO:0000256" key="1">
    <source>
        <dbReference type="ARBA" id="ARBA00004651"/>
    </source>
</evidence>
<accession>A0ABV5GKQ7</accession>
<proteinExistence type="predicted"/>
<keyword evidence="3 6" id="KW-0812">Transmembrane</keyword>
<comment type="caution">
    <text evidence="8">The sequence shown here is derived from an EMBL/GenBank/DDBJ whole genome shotgun (WGS) entry which is preliminary data.</text>
</comment>
<dbReference type="InterPro" id="IPR010432">
    <property type="entry name" value="RDD"/>
</dbReference>
<dbReference type="PANTHER" id="PTHR36115">
    <property type="entry name" value="PROLINE-RICH ANTIGEN HOMOLOG-RELATED"/>
    <property type="match status" value="1"/>
</dbReference>
<evidence type="ECO:0000256" key="2">
    <source>
        <dbReference type="ARBA" id="ARBA00022475"/>
    </source>
</evidence>
<evidence type="ECO:0000259" key="7">
    <source>
        <dbReference type="Pfam" id="PF06271"/>
    </source>
</evidence>
<comment type="subcellular location">
    <subcellularLocation>
        <location evidence="1">Cell membrane</location>
        <topology evidence="1">Multi-pass membrane protein</topology>
    </subcellularLocation>
</comment>
<organism evidence="8 9">
    <name type="scientific">Flavobacterium jumunjinense</name>
    <dbReference type="NCBI Taxonomy" id="998845"/>
    <lineage>
        <taxon>Bacteria</taxon>
        <taxon>Pseudomonadati</taxon>
        <taxon>Bacteroidota</taxon>
        <taxon>Flavobacteriia</taxon>
        <taxon>Flavobacteriales</taxon>
        <taxon>Flavobacteriaceae</taxon>
        <taxon>Flavobacterium</taxon>
    </lineage>
</organism>
<feature type="transmembrane region" description="Helical" evidence="6">
    <location>
        <begin position="12"/>
        <end position="30"/>
    </location>
</feature>
<keyword evidence="2" id="KW-1003">Cell membrane</keyword>
<evidence type="ECO:0000256" key="5">
    <source>
        <dbReference type="ARBA" id="ARBA00023136"/>
    </source>
</evidence>
<dbReference type="RefSeq" id="WP_236454165.1">
    <property type="nucleotide sequence ID" value="NZ_CBCSGE010000043.1"/>
</dbReference>
<evidence type="ECO:0000256" key="3">
    <source>
        <dbReference type="ARBA" id="ARBA00022692"/>
    </source>
</evidence>
<protein>
    <submittedName>
        <fullName evidence="8">RDD family protein</fullName>
    </submittedName>
</protein>
<dbReference type="Proteomes" id="UP001589607">
    <property type="component" value="Unassembled WGS sequence"/>
</dbReference>
<reference evidence="8 9" key="1">
    <citation type="submission" date="2024-09" db="EMBL/GenBank/DDBJ databases">
        <authorList>
            <person name="Sun Q."/>
            <person name="Mori K."/>
        </authorList>
    </citation>
    <scope>NUCLEOTIDE SEQUENCE [LARGE SCALE GENOMIC DNA]</scope>
    <source>
        <strain evidence="8 9">CECT 7955</strain>
    </source>
</reference>
<keyword evidence="5 6" id="KW-0472">Membrane</keyword>
<dbReference type="EMBL" id="JBHMEY010000007">
    <property type="protein sequence ID" value="MFB9095551.1"/>
    <property type="molecule type" value="Genomic_DNA"/>
</dbReference>
<evidence type="ECO:0000256" key="6">
    <source>
        <dbReference type="SAM" id="Phobius"/>
    </source>
</evidence>
<dbReference type="Pfam" id="PF06271">
    <property type="entry name" value="RDD"/>
    <property type="match status" value="1"/>
</dbReference>
<evidence type="ECO:0000313" key="8">
    <source>
        <dbReference type="EMBL" id="MFB9095551.1"/>
    </source>
</evidence>
<feature type="transmembrane region" description="Helical" evidence="6">
    <location>
        <begin position="42"/>
        <end position="64"/>
    </location>
</feature>
<feature type="transmembrane region" description="Helical" evidence="6">
    <location>
        <begin position="85"/>
        <end position="107"/>
    </location>
</feature>
<keyword evidence="4 6" id="KW-1133">Transmembrane helix</keyword>